<dbReference type="InterPro" id="IPR055270">
    <property type="entry name" value="Glyco_tran_10_C"/>
</dbReference>
<accession>A0A1D1V0L6</accession>
<dbReference type="AlphaFoldDB" id="A0A1D1V0L6"/>
<evidence type="ECO:0000256" key="3">
    <source>
        <dbReference type="ARBA" id="ARBA00008919"/>
    </source>
</evidence>
<keyword evidence="5 7" id="KW-0808">Transferase</keyword>
<evidence type="ECO:0000256" key="2">
    <source>
        <dbReference type="ARBA" id="ARBA00004922"/>
    </source>
</evidence>
<evidence type="ECO:0000256" key="1">
    <source>
        <dbReference type="ARBA" id="ARBA00004323"/>
    </source>
</evidence>
<dbReference type="EC" id="2.4.1.-" evidence="7"/>
<keyword evidence="6 7" id="KW-0333">Golgi apparatus</keyword>
<evidence type="ECO:0000259" key="8">
    <source>
        <dbReference type="Pfam" id="PF00852"/>
    </source>
</evidence>
<dbReference type="OrthoDB" id="427096at2759"/>
<dbReference type="Pfam" id="PF00852">
    <property type="entry name" value="Glyco_transf_10"/>
    <property type="match status" value="1"/>
</dbReference>
<evidence type="ECO:0000313" key="9">
    <source>
        <dbReference type="EMBL" id="GAU95384.1"/>
    </source>
</evidence>
<evidence type="ECO:0000256" key="5">
    <source>
        <dbReference type="ARBA" id="ARBA00022679"/>
    </source>
</evidence>
<dbReference type="EMBL" id="BDGG01000003">
    <property type="protein sequence ID" value="GAU95384.1"/>
    <property type="molecule type" value="Genomic_DNA"/>
</dbReference>
<comment type="subcellular location">
    <subcellularLocation>
        <location evidence="1">Golgi apparatus membrane</location>
        <topology evidence="1">Single-pass type II membrane protein</topology>
    </subcellularLocation>
    <subcellularLocation>
        <location evidence="7">Golgi apparatus</location>
        <location evidence="7">Golgi stack membrane</location>
        <topology evidence="7">Single-pass type II membrane protein</topology>
    </subcellularLocation>
</comment>
<dbReference type="Gene3D" id="3.40.50.11660">
    <property type="entry name" value="Glycosyl transferase family 10, C-terminal domain"/>
    <property type="match status" value="1"/>
</dbReference>
<dbReference type="PANTHER" id="PTHR48438:SF1">
    <property type="entry name" value="ALPHA-(1,3)-FUCOSYLTRANSFERASE C-RELATED"/>
    <property type="match status" value="1"/>
</dbReference>
<keyword evidence="10" id="KW-1185">Reference proteome</keyword>
<dbReference type="FunFam" id="3.40.50.11660:FF:000004">
    <property type="entry name" value="Glycoprotein 3-alpha-L-fucosyltransferase A"/>
    <property type="match status" value="1"/>
</dbReference>
<name>A0A1D1V0L6_RAMVA</name>
<feature type="domain" description="Fucosyltransferase C-terminal" evidence="8">
    <location>
        <begin position="121"/>
        <end position="291"/>
    </location>
</feature>
<keyword evidence="4 7" id="KW-0328">Glycosyltransferase</keyword>
<keyword evidence="7" id="KW-0472">Membrane</keyword>
<evidence type="ECO:0000313" key="10">
    <source>
        <dbReference type="Proteomes" id="UP000186922"/>
    </source>
</evidence>
<dbReference type="UniPathway" id="UPA00378"/>
<dbReference type="InterPro" id="IPR001503">
    <property type="entry name" value="Glyco_trans_10"/>
</dbReference>
<evidence type="ECO:0000256" key="6">
    <source>
        <dbReference type="ARBA" id="ARBA00023034"/>
    </source>
</evidence>
<dbReference type="GO" id="GO:0000139">
    <property type="term" value="C:Golgi membrane"/>
    <property type="evidence" value="ECO:0007669"/>
    <property type="project" value="UniProtKB-SubCell"/>
</dbReference>
<dbReference type="SUPFAM" id="SSF53756">
    <property type="entry name" value="UDP-Glycosyltransferase/glycogen phosphorylase"/>
    <property type="match status" value="1"/>
</dbReference>
<comment type="similarity">
    <text evidence="3 7">Belongs to the glycosyltransferase 10 family.</text>
</comment>
<proteinExistence type="inferred from homology"/>
<organism evidence="9 10">
    <name type="scientific">Ramazzottius varieornatus</name>
    <name type="common">Water bear</name>
    <name type="synonym">Tardigrade</name>
    <dbReference type="NCBI Taxonomy" id="947166"/>
    <lineage>
        <taxon>Eukaryota</taxon>
        <taxon>Metazoa</taxon>
        <taxon>Ecdysozoa</taxon>
        <taxon>Tardigrada</taxon>
        <taxon>Eutardigrada</taxon>
        <taxon>Parachela</taxon>
        <taxon>Hypsibioidea</taxon>
        <taxon>Ramazzottiidae</taxon>
        <taxon>Ramazzottius</taxon>
    </lineage>
</organism>
<protein>
    <recommendedName>
        <fullName evidence="7">Fucosyltransferase</fullName>
        <ecNumber evidence="7">2.4.1.-</ecNumber>
    </recommendedName>
</protein>
<dbReference type="InterPro" id="IPR038577">
    <property type="entry name" value="GT10-like_C_sf"/>
</dbReference>
<dbReference type="GO" id="GO:0032580">
    <property type="term" value="C:Golgi cisterna membrane"/>
    <property type="evidence" value="ECO:0007669"/>
    <property type="project" value="UniProtKB-SubCell"/>
</dbReference>
<sequence length="315" mass="36308">MIGRSQRRLMRFYSKTTRHLKSIMAQLALRTKYGSCRFWSHRTTLRSSLACMAVSTGLRRKVFFIIIKRSTSLLNVNDFASGCSYRLDSELVTPYGKWVVYDPKVLAKPQALDYGGRKAGKKKVAWFVSNCQTANKRLEYARELAEYIEVDIYGSCGSLKCPKKGKCGGKLLREEYKFYLSFENSNCKDYITEKLWFALENDALPVVMGPLRTDYEFVAPHKSFIHVQDFASPKDLADYLLRLDANDTEYNQYFQWKGTGEMIDTKLHCRLCALLHADNMKHKVYHDLQGWWGASQVCSHSRSPPRLPVGKDDIK</sequence>
<evidence type="ECO:0000256" key="4">
    <source>
        <dbReference type="ARBA" id="ARBA00022676"/>
    </source>
</evidence>
<dbReference type="PANTHER" id="PTHR48438">
    <property type="entry name" value="ALPHA-(1,3)-FUCOSYLTRANSFERASE C-RELATED"/>
    <property type="match status" value="1"/>
</dbReference>
<comment type="caution">
    <text evidence="9">The sequence shown here is derived from an EMBL/GenBank/DDBJ whole genome shotgun (WGS) entry which is preliminary data.</text>
</comment>
<reference evidence="9 10" key="1">
    <citation type="journal article" date="2016" name="Nat. Commun.">
        <title>Extremotolerant tardigrade genome and improved radiotolerance of human cultured cells by tardigrade-unique protein.</title>
        <authorList>
            <person name="Hashimoto T."/>
            <person name="Horikawa D.D."/>
            <person name="Saito Y."/>
            <person name="Kuwahara H."/>
            <person name="Kozuka-Hata H."/>
            <person name="Shin-I T."/>
            <person name="Minakuchi Y."/>
            <person name="Ohishi K."/>
            <person name="Motoyama A."/>
            <person name="Aizu T."/>
            <person name="Enomoto A."/>
            <person name="Kondo K."/>
            <person name="Tanaka S."/>
            <person name="Hara Y."/>
            <person name="Koshikawa S."/>
            <person name="Sagara H."/>
            <person name="Miura T."/>
            <person name="Yokobori S."/>
            <person name="Miyagawa K."/>
            <person name="Suzuki Y."/>
            <person name="Kubo T."/>
            <person name="Oyama M."/>
            <person name="Kohara Y."/>
            <person name="Fujiyama A."/>
            <person name="Arakawa K."/>
            <person name="Katayama T."/>
            <person name="Toyoda A."/>
            <person name="Kunieda T."/>
        </authorList>
    </citation>
    <scope>NUCLEOTIDE SEQUENCE [LARGE SCALE GENOMIC DNA]</scope>
    <source>
        <strain evidence="9 10">YOKOZUNA-1</strain>
    </source>
</reference>
<comment type="pathway">
    <text evidence="2">Protein modification; protein glycosylation.</text>
</comment>
<gene>
    <name evidence="9" type="primary">RvY_07010</name>
    <name evidence="9" type="synonym">RvY_07010.2</name>
    <name evidence="9" type="ORF">RvY_07010-2</name>
</gene>
<keyword evidence="7" id="KW-0812">Transmembrane</keyword>
<dbReference type="STRING" id="947166.A0A1D1V0L6"/>
<dbReference type="Proteomes" id="UP000186922">
    <property type="component" value="Unassembled WGS sequence"/>
</dbReference>
<dbReference type="GO" id="GO:0008417">
    <property type="term" value="F:fucosyltransferase activity"/>
    <property type="evidence" value="ECO:0007669"/>
    <property type="project" value="InterPro"/>
</dbReference>
<evidence type="ECO:0000256" key="7">
    <source>
        <dbReference type="RuleBase" id="RU003832"/>
    </source>
</evidence>